<reference evidence="4" key="1">
    <citation type="submission" date="2021-02" db="EMBL/GenBank/DDBJ databases">
        <authorList>
            <person name="Nowell W R."/>
        </authorList>
    </citation>
    <scope>NUCLEOTIDE SEQUENCE</scope>
    <source>
        <strain evidence="4">Ploen Becks lab</strain>
    </source>
</reference>
<keyword evidence="2" id="KW-0677">Repeat</keyword>
<dbReference type="Gene3D" id="2.130.10.10">
    <property type="entry name" value="YVTN repeat-like/Quinoprotein amine dehydrogenase"/>
    <property type="match status" value="2"/>
</dbReference>
<evidence type="ECO:0000256" key="3">
    <source>
        <dbReference type="PROSITE-ProRule" id="PRU00221"/>
    </source>
</evidence>
<dbReference type="GO" id="GO:0043130">
    <property type="term" value="F:ubiquitin binding"/>
    <property type="evidence" value="ECO:0007669"/>
    <property type="project" value="TreeGrafter"/>
</dbReference>
<accession>A0A814CDA3</accession>
<dbReference type="OrthoDB" id="190105at2759"/>
<protein>
    <submittedName>
        <fullName evidence="4">Uncharacterized protein</fullName>
    </submittedName>
</protein>
<feature type="repeat" description="WD" evidence="3">
    <location>
        <begin position="418"/>
        <end position="450"/>
    </location>
</feature>
<dbReference type="Pfam" id="PF00400">
    <property type="entry name" value="WD40"/>
    <property type="match status" value="4"/>
</dbReference>
<dbReference type="SMART" id="SM00320">
    <property type="entry name" value="WD40"/>
    <property type="match status" value="5"/>
</dbReference>
<dbReference type="PANTHER" id="PTHR19849:SF1">
    <property type="entry name" value="F-BOX_WD REPEAT-CONTAINING PROTEIN 7"/>
    <property type="match status" value="1"/>
</dbReference>
<dbReference type="Proteomes" id="UP000663879">
    <property type="component" value="Unassembled WGS sequence"/>
</dbReference>
<proteinExistence type="predicted"/>
<evidence type="ECO:0000313" key="5">
    <source>
        <dbReference type="Proteomes" id="UP000663879"/>
    </source>
</evidence>
<dbReference type="GO" id="GO:0043161">
    <property type="term" value="P:proteasome-mediated ubiquitin-dependent protein catabolic process"/>
    <property type="evidence" value="ECO:0007669"/>
    <property type="project" value="TreeGrafter"/>
</dbReference>
<dbReference type="InterPro" id="IPR001680">
    <property type="entry name" value="WD40_rpt"/>
</dbReference>
<evidence type="ECO:0000313" key="4">
    <source>
        <dbReference type="EMBL" id="CAF0938596.1"/>
    </source>
</evidence>
<gene>
    <name evidence="4" type="ORF">OXX778_LOCUS13305</name>
</gene>
<keyword evidence="1 3" id="KW-0853">WD repeat</keyword>
<organism evidence="4 5">
    <name type="scientific">Brachionus calyciflorus</name>
    <dbReference type="NCBI Taxonomy" id="104777"/>
    <lineage>
        <taxon>Eukaryota</taxon>
        <taxon>Metazoa</taxon>
        <taxon>Spiralia</taxon>
        <taxon>Gnathifera</taxon>
        <taxon>Rotifera</taxon>
        <taxon>Eurotatoria</taxon>
        <taxon>Monogononta</taxon>
        <taxon>Pseudotrocha</taxon>
        <taxon>Ploima</taxon>
        <taxon>Brachionidae</taxon>
        <taxon>Brachionus</taxon>
    </lineage>
</organism>
<keyword evidence="5" id="KW-1185">Reference proteome</keyword>
<evidence type="ECO:0000256" key="1">
    <source>
        <dbReference type="ARBA" id="ARBA00022574"/>
    </source>
</evidence>
<dbReference type="EMBL" id="CAJNOC010002531">
    <property type="protein sequence ID" value="CAF0938596.1"/>
    <property type="molecule type" value="Genomic_DNA"/>
</dbReference>
<feature type="repeat" description="WD" evidence="3">
    <location>
        <begin position="295"/>
        <end position="335"/>
    </location>
</feature>
<sequence length="497" mass="57581">MDDLEILLPECGFSTLYKNIKNQPSKFECIICKTHRIDKEKCLSMPRNKYNMKKREVELELINLEKSEDKLDTILEEPDLFVDKNFKEIEQILVERRENLKSKIDDYYDDLKKRIDREKKVRINRALSHSDLFDPYEVDFSEIRSTPDFDHKMNVLQDKLKGVKYRQNGINSMLEDYEIGKNFKLDVSKSVSVEDFFGRIQDGNLKVKFTEIFLPFKTENDVKFFLKDRILTASSNDPIIRLCFKTNGKCIRVFRGHKDLVNSLCVLSNETFASGSRDKTIRIWNILTGYCMKILKGHRSSISVLKLFHSGELASRSADGEIIVWNYRTSELKISQKVDPNTIYVLERTLKFTITSGPSDKVIKIQNIDSGNNLKILHGHTDVVTCLLILNVELLCTGSYDKTIRIWDLDNADCVRVLKGHKEKVRLMNKLKNDELVSVSMDGEIRIWNVFIGSCLSVVQNDFGPIMPLEISENNEIAIVPFDGNITFWKVEFEKSI</sequence>
<dbReference type="PROSITE" id="PS00678">
    <property type="entry name" value="WD_REPEATS_1"/>
    <property type="match status" value="2"/>
</dbReference>
<dbReference type="InterPro" id="IPR036322">
    <property type="entry name" value="WD40_repeat_dom_sf"/>
</dbReference>
<dbReference type="InterPro" id="IPR019775">
    <property type="entry name" value="WD40_repeat_CS"/>
</dbReference>
<dbReference type="PRINTS" id="PR00320">
    <property type="entry name" value="GPROTEINBRPT"/>
</dbReference>
<dbReference type="InterPro" id="IPR020472">
    <property type="entry name" value="WD40_PAC1"/>
</dbReference>
<dbReference type="GO" id="GO:0005634">
    <property type="term" value="C:nucleus"/>
    <property type="evidence" value="ECO:0007669"/>
    <property type="project" value="TreeGrafter"/>
</dbReference>
<feature type="repeat" description="WD" evidence="3">
    <location>
        <begin position="254"/>
        <end position="294"/>
    </location>
</feature>
<dbReference type="PANTHER" id="PTHR19849">
    <property type="entry name" value="PHOSPHOLIPASE A-2-ACTIVATING PROTEIN"/>
    <property type="match status" value="1"/>
</dbReference>
<comment type="caution">
    <text evidence="4">The sequence shown here is derived from an EMBL/GenBank/DDBJ whole genome shotgun (WGS) entry which is preliminary data.</text>
</comment>
<feature type="repeat" description="WD" evidence="3">
    <location>
        <begin position="377"/>
        <end position="417"/>
    </location>
</feature>
<dbReference type="GO" id="GO:0010992">
    <property type="term" value="P:ubiquitin recycling"/>
    <property type="evidence" value="ECO:0007669"/>
    <property type="project" value="TreeGrafter"/>
</dbReference>
<dbReference type="SUPFAM" id="SSF50978">
    <property type="entry name" value="WD40 repeat-like"/>
    <property type="match status" value="1"/>
</dbReference>
<dbReference type="PROSITE" id="PS50082">
    <property type="entry name" value="WD_REPEATS_2"/>
    <property type="match status" value="4"/>
</dbReference>
<dbReference type="CDD" id="cd00200">
    <property type="entry name" value="WD40"/>
    <property type="match status" value="1"/>
</dbReference>
<dbReference type="AlphaFoldDB" id="A0A814CDA3"/>
<evidence type="ECO:0000256" key="2">
    <source>
        <dbReference type="ARBA" id="ARBA00022737"/>
    </source>
</evidence>
<name>A0A814CDA3_9BILA</name>
<dbReference type="PROSITE" id="PS50294">
    <property type="entry name" value="WD_REPEATS_REGION"/>
    <property type="match status" value="2"/>
</dbReference>
<dbReference type="GO" id="GO:0005737">
    <property type="term" value="C:cytoplasm"/>
    <property type="evidence" value="ECO:0007669"/>
    <property type="project" value="TreeGrafter"/>
</dbReference>
<dbReference type="InterPro" id="IPR015943">
    <property type="entry name" value="WD40/YVTN_repeat-like_dom_sf"/>
</dbReference>